<dbReference type="AlphaFoldDB" id="A0A517Y633"/>
<keyword evidence="3" id="KW-1185">Reference proteome</keyword>
<sequence precursor="true">MKSRLMLQLCFLAAIVNVAAADGFPEAKTILYPAEVREALEKATSVELLSLNYKIAGVEARKKHPGEFFDGLLVLGSVQLKDAEQKKLVAAFHQSVTNWDGAIGCFSPRHGIRVKHAGSTYDLVICFECITVVVNKDGKHFATALLKNPPADLFNQFLKDAKVPLPEQPEPEADE</sequence>
<evidence type="ECO:0000313" key="3">
    <source>
        <dbReference type="Proteomes" id="UP000315017"/>
    </source>
</evidence>
<proteinExistence type="predicted"/>
<feature type="signal peptide" evidence="1">
    <location>
        <begin position="1"/>
        <end position="20"/>
    </location>
</feature>
<reference evidence="2 3" key="1">
    <citation type="submission" date="2019-02" db="EMBL/GenBank/DDBJ databases">
        <title>Deep-cultivation of Planctomycetes and their phenomic and genomic characterization uncovers novel biology.</title>
        <authorList>
            <person name="Wiegand S."/>
            <person name="Jogler M."/>
            <person name="Boedeker C."/>
            <person name="Pinto D."/>
            <person name="Vollmers J."/>
            <person name="Rivas-Marin E."/>
            <person name="Kohn T."/>
            <person name="Peeters S.H."/>
            <person name="Heuer A."/>
            <person name="Rast P."/>
            <person name="Oberbeckmann S."/>
            <person name="Bunk B."/>
            <person name="Jeske O."/>
            <person name="Meyerdierks A."/>
            <person name="Storesund J.E."/>
            <person name="Kallscheuer N."/>
            <person name="Luecker S."/>
            <person name="Lage O.M."/>
            <person name="Pohl T."/>
            <person name="Merkel B.J."/>
            <person name="Hornburger P."/>
            <person name="Mueller R.-W."/>
            <person name="Bruemmer F."/>
            <person name="Labrenz M."/>
            <person name="Spormann A.M."/>
            <person name="Op den Camp H."/>
            <person name="Overmann J."/>
            <person name="Amann R."/>
            <person name="Jetten M.S.M."/>
            <person name="Mascher T."/>
            <person name="Medema M.H."/>
            <person name="Devos D.P."/>
            <person name="Kaster A.-K."/>
            <person name="Ovreas L."/>
            <person name="Rohde M."/>
            <person name="Galperin M.Y."/>
            <person name="Jogler C."/>
        </authorList>
    </citation>
    <scope>NUCLEOTIDE SEQUENCE [LARGE SCALE GENOMIC DNA]</scope>
    <source>
        <strain evidence="2 3">ETA_A8</strain>
    </source>
</reference>
<name>A0A517Y633_9BACT</name>
<gene>
    <name evidence="2" type="ORF">ETAA8_07460</name>
</gene>
<keyword evidence="1" id="KW-0732">Signal</keyword>
<dbReference type="Proteomes" id="UP000315017">
    <property type="component" value="Chromosome"/>
</dbReference>
<dbReference type="KEGG" id="aagg:ETAA8_07460"/>
<feature type="chain" id="PRO_5021861358" evidence="1">
    <location>
        <begin position="21"/>
        <end position="175"/>
    </location>
</feature>
<evidence type="ECO:0000313" key="2">
    <source>
        <dbReference type="EMBL" id="QDU25676.1"/>
    </source>
</evidence>
<accession>A0A517Y633</accession>
<dbReference type="OrthoDB" id="289875at2"/>
<evidence type="ECO:0000256" key="1">
    <source>
        <dbReference type="SAM" id="SignalP"/>
    </source>
</evidence>
<dbReference type="EMBL" id="CP036274">
    <property type="protein sequence ID" value="QDU25676.1"/>
    <property type="molecule type" value="Genomic_DNA"/>
</dbReference>
<organism evidence="2 3">
    <name type="scientific">Anatilimnocola aggregata</name>
    <dbReference type="NCBI Taxonomy" id="2528021"/>
    <lineage>
        <taxon>Bacteria</taxon>
        <taxon>Pseudomonadati</taxon>
        <taxon>Planctomycetota</taxon>
        <taxon>Planctomycetia</taxon>
        <taxon>Pirellulales</taxon>
        <taxon>Pirellulaceae</taxon>
        <taxon>Anatilimnocola</taxon>
    </lineage>
</organism>
<protein>
    <submittedName>
        <fullName evidence="2">Uncharacterized protein</fullName>
    </submittedName>
</protein>
<dbReference type="RefSeq" id="WP_145085023.1">
    <property type="nucleotide sequence ID" value="NZ_CP036274.1"/>
</dbReference>